<dbReference type="NCBIfam" id="TIGR04183">
    <property type="entry name" value="Por_Secre_tail"/>
    <property type="match status" value="1"/>
</dbReference>
<dbReference type="Gene3D" id="3.20.20.370">
    <property type="entry name" value="Glycoside hydrolase/deacetylase"/>
    <property type="match status" value="1"/>
</dbReference>
<evidence type="ECO:0000256" key="2">
    <source>
        <dbReference type="SAM" id="SignalP"/>
    </source>
</evidence>
<dbReference type="InterPro" id="IPR026444">
    <property type="entry name" value="Secre_tail"/>
</dbReference>
<dbReference type="AlphaFoldDB" id="A0A6N6M519"/>
<dbReference type="SUPFAM" id="SSF88713">
    <property type="entry name" value="Glycoside hydrolase/deacetylase"/>
    <property type="match status" value="1"/>
</dbReference>
<evidence type="ECO:0000259" key="3">
    <source>
        <dbReference type="Pfam" id="PF18962"/>
    </source>
</evidence>
<evidence type="ECO:0000256" key="1">
    <source>
        <dbReference type="ARBA" id="ARBA00022729"/>
    </source>
</evidence>
<organism evidence="4 5">
    <name type="scientific">Salibacter halophilus</name>
    <dbReference type="NCBI Taxonomy" id="1803916"/>
    <lineage>
        <taxon>Bacteria</taxon>
        <taxon>Pseudomonadati</taxon>
        <taxon>Bacteroidota</taxon>
        <taxon>Flavobacteriia</taxon>
        <taxon>Flavobacteriales</taxon>
        <taxon>Salibacteraceae</taxon>
        <taxon>Salibacter</taxon>
    </lineage>
</organism>
<dbReference type="Gene3D" id="3.40.50.880">
    <property type="match status" value="1"/>
</dbReference>
<dbReference type="RefSeq" id="WP_151167018.1">
    <property type="nucleotide sequence ID" value="NZ_WACR01000004.1"/>
</dbReference>
<keyword evidence="1 2" id="KW-0732">Signal</keyword>
<name>A0A6N6M519_9FLAO</name>
<reference evidence="4 5" key="1">
    <citation type="submission" date="2019-09" db="EMBL/GenBank/DDBJ databases">
        <title>Genomes of Cryomorphaceae.</title>
        <authorList>
            <person name="Bowman J.P."/>
        </authorList>
    </citation>
    <scope>NUCLEOTIDE SEQUENCE [LARGE SCALE GENOMIC DNA]</scope>
    <source>
        <strain evidence="4 5">KCTC 52047</strain>
    </source>
</reference>
<dbReference type="InterPro" id="IPR029062">
    <property type="entry name" value="Class_I_gatase-like"/>
</dbReference>
<evidence type="ECO:0000313" key="5">
    <source>
        <dbReference type="Proteomes" id="UP000435357"/>
    </source>
</evidence>
<gene>
    <name evidence="4" type="ORF">F3059_04920</name>
</gene>
<dbReference type="Proteomes" id="UP000435357">
    <property type="component" value="Unassembled WGS sequence"/>
</dbReference>
<evidence type="ECO:0000313" key="4">
    <source>
        <dbReference type="EMBL" id="KAB1064699.1"/>
    </source>
</evidence>
<dbReference type="InterPro" id="IPR011330">
    <property type="entry name" value="Glyco_hydro/deAcase_b/a-brl"/>
</dbReference>
<dbReference type="Pfam" id="PF18962">
    <property type="entry name" value="Por_Secre_tail"/>
    <property type="match status" value="1"/>
</dbReference>
<feature type="domain" description="Secretion system C-terminal sorting" evidence="3">
    <location>
        <begin position="616"/>
        <end position="689"/>
    </location>
</feature>
<dbReference type="SUPFAM" id="SSF52317">
    <property type="entry name" value="Class I glutamine amidotransferase-like"/>
    <property type="match status" value="1"/>
</dbReference>
<proteinExistence type="predicted"/>
<dbReference type="OrthoDB" id="1433593at2"/>
<keyword evidence="5" id="KW-1185">Reference proteome</keyword>
<protein>
    <submittedName>
        <fullName evidence="4">T9SS type A sorting domain-containing protein</fullName>
    </submittedName>
</protein>
<comment type="caution">
    <text evidence="4">The sequence shown here is derived from an EMBL/GenBank/DDBJ whole genome shotgun (WGS) entry which is preliminary data.</text>
</comment>
<feature type="signal peptide" evidence="2">
    <location>
        <begin position="1"/>
        <end position="19"/>
    </location>
</feature>
<accession>A0A6N6M519</accession>
<feature type="chain" id="PRO_5026955917" evidence="2">
    <location>
        <begin position="20"/>
        <end position="691"/>
    </location>
</feature>
<dbReference type="EMBL" id="WACR01000004">
    <property type="protein sequence ID" value="KAB1064699.1"/>
    <property type="molecule type" value="Genomic_DNA"/>
</dbReference>
<dbReference type="GO" id="GO:0005975">
    <property type="term" value="P:carbohydrate metabolic process"/>
    <property type="evidence" value="ECO:0007669"/>
    <property type="project" value="InterPro"/>
</dbReference>
<sequence>MRSILLAFVTVLLTFSLQAQNSIQKQSMVCLLDMTHLNNNNDSRLFACKQILIATGASFVVRKSIGDASQYGAILFSSDILNGTFNSSQRDSITNYVSNGGVVITSNVKDPDFYDLFGISDYTSTQNNYFLNWDTDSNPDLFTYFDDPLEKEIQLGRTDYPEVIYSRHYDLDGATPLAYFENDQSKPAVIRHEYGQGKLYAFGLSLRDVSLRCMLNYDYNAERTFSNGFEPGADVFPLFIRSILAKEIDNFVWKHTSPANSYNTVMVTHDVDSRTGMDTMKYFAMEELKRGIRANYNITTRYFADSAMSDFYVENHPEVQQLLSYNQIISSHSVGHFYDFHEFPLGPSGLTPFNYTPFYDGNSTNNGYVMPEVEVSKNILEANHGVSIKTFRSGHLRFPDKLANALEAQNYQFESSLSTNDLMYSFPFPLKENRSFSGRTTSVYEISMTLSDVYNANGFESYNYHEGVTDWVKATKQYEYNYSPVTLLIHPNRIWKVDAMKLYLDYLSEKNMILDMETYGNFWKKREQLRFWSEPQGDGTTVITIPDDQFPLDPFLSFGVHGTENNGKVIVKRESGQVLDFTSENVHPRNHILVYQPTFAVGNEIVKKESDEINFYPNPASPGGQITIDKAFDSGIELSMYNLSGQLVYSKPFYAGSMVRTSLPADLNPGVYVISISGSDRNYTKKVLITH</sequence>